<sequence length="263" mass="28012">MKRVLITGGASGLGAALAARFAARGDRVLVTDLNEPAALPGGAAFQRLDITSEADWAAALDRVRQEYGGLDVLVNNAGIAAGGRIDLLSAEHWQRVLSVNVLGAVHGCRTFTPLFKKQGSGHVVNVASAAGLMHPPAMSSYSASKAAVVALSETLRHELGPWGVDVSVVCPTFFRTNLAASMSGDDPMMEQAATKLIDKAPLGADEIAARVLRDVDARRFLILPDRPARAAYWAKRFARRLYDRRMIATGAKIRRGELDGGAR</sequence>
<dbReference type="SUPFAM" id="SSF51735">
    <property type="entry name" value="NAD(P)-binding Rossmann-fold domains"/>
    <property type="match status" value="1"/>
</dbReference>
<gene>
    <name evidence="5" type="ORF">QLQ12_12975</name>
</gene>
<protein>
    <submittedName>
        <fullName evidence="5">SDR family NAD(P)-dependent oxidoreductase</fullName>
    </submittedName>
</protein>
<dbReference type="PRINTS" id="PR00081">
    <property type="entry name" value="GDHRDH"/>
</dbReference>
<dbReference type="SMART" id="SM00822">
    <property type="entry name" value="PKS_KR"/>
    <property type="match status" value="1"/>
</dbReference>
<comment type="caution">
    <text evidence="5">The sequence shown here is derived from an EMBL/GenBank/DDBJ whole genome shotgun (WGS) entry which is preliminary data.</text>
</comment>
<dbReference type="InterPro" id="IPR057326">
    <property type="entry name" value="KR_dom"/>
</dbReference>
<evidence type="ECO:0000313" key="6">
    <source>
        <dbReference type="Proteomes" id="UP001241758"/>
    </source>
</evidence>
<accession>A0ABT6WIF4</accession>
<evidence type="ECO:0000256" key="3">
    <source>
        <dbReference type="RuleBase" id="RU000363"/>
    </source>
</evidence>
<dbReference type="InterPro" id="IPR002347">
    <property type="entry name" value="SDR_fam"/>
</dbReference>
<keyword evidence="2" id="KW-0560">Oxidoreductase</keyword>
<dbReference type="PROSITE" id="PS00061">
    <property type="entry name" value="ADH_SHORT"/>
    <property type="match status" value="1"/>
</dbReference>
<reference evidence="5 6" key="1">
    <citation type="submission" date="2023-05" db="EMBL/GenBank/DDBJ databases">
        <title>Actinoplanes sp. NEAU-A12 genome sequencing.</title>
        <authorList>
            <person name="Wang Z.-S."/>
        </authorList>
    </citation>
    <scope>NUCLEOTIDE SEQUENCE [LARGE SCALE GENOMIC DNA]</scope>
    <source>
        <strain evidence="5 6">NEAU-A12</strain>
    </source>
</reference>
<dbReference type="PANTHER" id="PTHR43391">
    <property type="entry name" value="RETINOL DEHYDROGENASE-RELATED"/>
    <property type="match status" value="1"/>
</dbReference>
<dbReference type="Pfam" id="PF00106">
    <property type="entry name" value="adh_short"/>
    <property type="match status" value="1"/>
</dbReference>
<dbReference type="Proteomes" id="UP001241758">
    <property type="component" value="Unassembled WGS sequence"/>
</dbReference>
<proteinExistence type="inferred from homology"/>
<organism evidence="5 6">
    <name type="scientific">Actinoplanes sandaracinus</name>
    <dbReference type="NCBI Taxonomy" id="3045177"/>
    <lineage>
        <taxon>Bacteria</taxon>
        <taxon>Bacillati</taxon>
        <taxon>Actinomycetota</taxon>
        <taxon>Actinomycetes</taxon>
        <taxon>Micromonosporales</taxon>
        <taxon>Micromonosporaceae</taxon>
        <taxon>Actinoplanes</taxon>
    </lineage>
</organism>
<dbReference type="CDD" id="cd05233">
    <property type="entry name" value="SDR_c"/>
    <property type="match status" value="1"/>
</dbReference>
<dbReference type="EMBL" id="JASCTH010000007">
    <property type="protein sequence ID" value="MDI6099509.1"/>
    <property type="molecule type" value="Genomic_DNA"/>
</dbReference>
<evidence type="ECO:0000256" key="1">
    <source>
        <dbReference type="ARBA" id="ARBA00006484"/>
    </source>
</evidence>
<evidence type="ECO:0000256" key="2">
    <source>
        <dbReference type="ARBA" id="ARBA00023002"/>
    </source>
</evidence>
<dbReference type="InterPro" id="IPR036291">
    <property type="entry name" value="NAD(P)-bd_dom_sf"/>
</dbReference>
<dbReference type="Gene3D" id="3.40.50.720">
    <property type="entry name" value="NAD(P)-binding Rossmann-like Domain"/>
    <property type="match status" value="1"/>
</dbReference>
<comment type="similarity">
    <text evidence="1 3">Belongs to the short-chain dehydrogenases/reductases (SDR) family.</text>
</comment>
<dbReference type="PANTHER" id="PTHR43391:SF26">
    <property type="entry name" value="BLL7251 PROTEIN"/>
    <property type="match status" value="1"/>
</dbReference>
<dbReference type="InterPro" id="IPR020904">
    <property type="entry name" value="Sc_DH/Rdtase_CS"/>
</dbReference>
<feature type="domain" description="Ketoreductase" evidence="4">
    <location>
        <begin position="2"/>
        <end position="177"/>
    </location>
</feature>
<evidence type="ECO:0000313" key="5">
    <source>
        <dbReference type="EMBL" id="MDI6099509.1"/>
    </source>
</evidence>
<dbReference type="PRINTS" id="PR00080">
    <property type="entry name" value="SDRFAMILY"/>
</dbReference>
<evidence type="ECO:0000259" key="4">
    <source>
        <dbReference type="SMART" id="SM00822"/>
    </source>
</evidence>
<name>A0ABT6WIF4_9ACTN</name>
<keyword evidence="6" id="KW-1185">Reference proteome</keyword>
<dbReference type="RefSeq" id="WP_282759727.1">
    <property type="nucleotide sequence ID" value="NZ_JASCTH010000007.1"/>
</dbReference>